<feature type="domain" description="Homeobox" evidence="13">
    <location>
        <begin position="376"/>
        <end position="437"/>
    </location>
</feature>
<evidence type="ECO:0000313" key="16">
    <source>
        <dbReference type="Proteomes" id="UP000281406"/>
    </source>
</evidence>
<dbReference type="Pfam" id="PF19536">
    <property type="entry name" value="POU2F1_C"/>
    <property type="match status" value="1"/>
</dbReference>
<sequence>MVRGQNRSQWGGMLMVLEMIGARQQQIRVVCPELNSHLLKWRARVLQRGACGLTARVVRARFWRVWVERPLVDADSSSCPADLSKSSMENRAQGLQAAQANGLDAHKPNGQATSAISNAQAQALLQQLSLTPAQLLLQQTQAQLIAAAVQSAGQQSSTTGANISASAATPITLSQPIQITSQLQPQGLNLQQFVLVQPGHSISPQIQPQFIISPSPQGQTGLLQAQNILTQLPQSQASLLPAQTSIALTTQAATPTRKIAAMPSPAAPASKRVDGPCVEEASDLEELEQFAKNFKQRRIKLGFTQGDVGLAMGKLYGNDFSQTTISRFEALNLSFKNMCKLKPLLEKWLNDAENMSADCVVSSANEMSPGLCESLNRRRKKRTSIETTIRLALERSFLEQSQKPSSDEITLIADQLNMEKEVVRVWFCNRRQKEKRINPPSSCSGSSASAIKAIYSTSNTAVSSGTNTLTVNSVVPLSASSISNLTLGGALAQVTSHTPSVISMAPAIATPAPTVTSPSLTTSVTAVKQDGTLLSLTPALGNTLMNNNTLATLQAALASGGALPLTSIDGNTSLLFANTSAGNHASGLMTTPFFLNPSGFSLLPANLLSAGGAGGGALNLHVTSDVQQSPVATTTKNVALASKAQ</sequence>
<feature type="domain" description="POU-specific" evidence="14">
    <location>
        <begin position="279"/>
        <end position="353"/>
    </location>
</feature>
<evidence type="ECO:0000256" key="3">
    <source>
        <dbReference type="ARBA" id="ARBA00023015"/>
    </source>
</evidence>
<dbReference type="EMBL" id="RJVU01021107">
    <property type="protein sequence ID" value="ROL50338.1"/>
    <property type="molecule type" value="Genomic_DNA"/>
</dbReference>
<evidence type="ECO:0000259" key="14">
    <source>
        <dbReference type="PROSITE" id="PS51179"/>
    </source>
</evidence>
<keyword evidence="7 11" id="KW-0804">Transcription</keyword>
<dbReference type="PROSITE" id="PS00027">
    <property type="entry name" value="HOMEOBOX_1"/>
    <property type="match status" value="1"/>
</dbReference>
<feature type="compositionally biased region" description="Low complexity" evidence="12">
    <location>
        <begin position="92"/>
        <end position="103"/>
    </location>
</feature>
<comment type="similarity">
    <text evidence="2">Belongs to the POU transcription factor family. Class-2 subfamily.</text>
</comment>
<dbReference type="FunFam" id="1.10.260.40:FF:000001">
    <property type="entry name" value="POU domain protein"/>
    <property type="match status" value="1"/>
</dbReference>
<evidence type="ECO:0000256" key="6">
    <source>
        <dbReference type="ARBA" id="ARBA00023159"/>
    </source>
</evidence>
<evidence type="ECO:0000256" key="11">
    <source>
        <dbReference type="RuleBase" id="RU361194"/>
    </source>
</evidence>
<dbReference type="SUPFAM" id="SSF47413">
    <property type="entry name" value="lambda repressor-like DNA-binding domains"/>
    <property type="match status" value="1"/>
</dbReference>
<evidence type="ECO:0000256" key="1">
    <source>
        <dbReference type="ARBA" id="ARBA00004123"/>
    </source>
</evidence>
<reference evidence="15 16" key="1">
    <citation type="submission" date="2018-10" db="EMBL/GenBank/DDBJ databases">
        <title>Genome assembly for a Yunnan-Guizhou Plateau 3E fish, Anabarilius grahami (Regan), and its evolutionary and genetic applications.</title>
        <authorList>
            <person name="Jiang W."/>
        </authorList>
    </citation>
    <scope>NUCLEOTIDE SEQUENCE [LARGE SCALE GENOMIC DNA]</scope>
    <source>
        <strain evidence="15">AG-KIZ</strain>
        <tissue evidence="15">Muscle</tissue>
    </source>
</reference>
<proteinExistence type="inferred from homology"/>
<dbReference type="InterPro" id="IPR013847">
    <property type="entry name" value="POU"/>
</dbReference>
<dbReference type="InterPro" id="IPR009057">
    <property type="entry name" value="Homeodomain-like_sf"/>
</dbReference>
<evidence type="ECO:0000256" key="5">
    <source>
        <dbReference type="ARBA" id="ARBA00023155"/>
    </source>
</evidence>
<keyword evidence="6" id="KW-0010">Activator</keyword>
<dbReference type="GO" id="GO:0005634">
    <property type="term" value="C:nucleus"/>
    <property type="evidence" value="ECO:0007669"/>
    <property type="project" value="UniProtKB-SubCell"/>
</dbReference>
<name>A0A3N0YXC9_ANAGA</name>
<dbReference type="Proteomes" id="UP000281406">
    <property type="component" value="Unassembled WGS sequence"/>
</dbReference>
<keyword evidence="16" id="KW-1185">Reference proteome</keyword>
<keyword evidence="3" id="KW-0805">Transcription regulation</keyword>
<dbReference type="SUPFAM" id="SSF46689">
    <property type="entry name" value="Homeodomain-like"/>
    <property type="match status" value="1"/>
</dbReference>
<evidence type="ECO:0000256" key="12">
    <source>
        <dbReference type="SAM" id="MobiDB-lite"/>
    </source>
</evidence>
<protein>
    <recommendedName>
        <fullName evidence="11">POU domain protein</fullName>
    </recommendedName>
</protein>
<dbReference type="InterPro" id="IPR000972">
    <property type="entry name" value="TF_octamer"/>
</dbReference>
<evidence type="ECO:0000313" key="15">
    <source>
        <dbReference type="EMBL" id="ROL50338.1"/>
    </source>
</evidence>
<dbReference type="PANTHER" id="PTHR11636">
    <property type="entry name" value="POU DOMAIN"/>
    <property type="match status" value="1"/>
</dbReference>
<dbReference type="PROSITE" id="PS00035">
    <property type="entry name" value="POU_1"/>
    <property type="match status" value="1"/>
</dbReference>
<dbReference type="PRINTS" id="PR00028">
    <property type="entry name" value="POUDOMAIN"/>
</dbReference>
<dbReference type="PRINTS" id="PR00029">
    <property type="entry name" value="OCTAMER"/>
</dbReference>
<evidence type="ECO:0000256" key="2">
    <source>
        <dbReference type="ARBA" id="ARBA00008879"/>
    </source>
</evidence>
<evidence type="ECO:0000256" key="8">
    <source>
        <dbReference type="ARBA" id="ARBA00023242"/>
    </source>
</evidence>
<dbReference type="InterPro" id="IPR045703">
    <property type="entry name" value="POU2F1_C"/>
</dbReference>
<comment type="subcellular location">
    <subcellularLocation>
        <location evidence="1 9 10">Nucleus</location>
    </subcellularLocation>
</comment>
<feature type="region of interest" description="Disordered" evidence="12">
    <location>
        <begin position="78"/>
        <end position="111"/>
    </location>
</feature>
<dbReference type="GO" id="GO:0000981">
    <property type="term" value="F:DNA-binding transcription factor activity, RNA polymerase II-specific"/>
    <property type="evidence" value="ECO:0007669"/>
    <property type="project" value="InterPro"/>
</dbReference>
<feature type="compositionally biased region" description="Polar residues" evidence="12">
    <location>
        <begin position="78"/>
        <end position="90"/>
    </location>
</feature>
<dbReference type="InterPro" id="IPR000327">
    <property type="entry name" value="POU_dom"/>
</dbReference>
<dbReference type="InterPro" id="IPR001356">
    <property type="entry name" value="HD"/>
</dbReference>
<accession>A0A3N0YXC9</accession>
<dbReference type="InterPro" id="IPR050255">
    <property type="entry name" value="POU_domain_TF"/>
</dbReference>
<comment type="caution">
    <text evidence="15">The sequence shown here is derived from an EMBL/GenBank/DDBJ whole genome shotgun (WGS) entry which is preliminary data.</text>
</comment>
<evidence type="ECO:0000259" key="13">
    <source>
        <dbReference type="PROSITE" id="PS50071"/>
    </source>
</evidence>
<dbReference type="Pfam" id="PF00157">
    <property type="entry name" value="Pou"/>
    <property type="match status" value="1"/>
</dbReference>
<dbReference type="Gene3D" id="1.10.260.40">
    <property type="entry name" value="lambda repressor-like DNA-binding domains"/>
    <property type="match status" value="1"/>
</dbReference>
<dbReference type="PANTHER" id="PTHR11636:SF47">
    <property type="entry name" value="POU DOMAIN, CLASS 2, TRANSCRIPTION FACTOR 1"/>
    <property type="match status" value="1"/>
</dbReference>
<dbReference type="PROSITE" id="PS51179">
    <property type="entry name" value="POU_3"/>
    <property type="match status" value="1"/>
</dbReference>
<evidence type="ECO:0000256" key="9">
    <source>
        <dbReference type="PROSITE-ProRule" id="PRU00108"/>
    </source>
</evidence>
<dbReference type="SMART" id="SM00389">
    <property type="entry name" value="HOX"/>
    <property type="match status" value="1"/>
</dbReference>
<evidence type="ECO:0000256" key="4">
    <source>
        <dbReference type="ARBA" id="ARBA00023125"/>
    </source>
</evidence>
<gene>
    <name evidence="15" type="ORF">DPX16_4269</name>
</gene>
<dbReference type="SMART" id="SM00352">
    <property type="entry name" value="POU"/>
    <property type="match status" value="1"/>
</dbReference>
<dbReference type="PROSITE" id="PS00465">
    <property type="entry name" value="POU_2"/>
    <property type="match status" value="1"/>
</dbReference>
<dbReference type="GO" id="GO:0000978">
    <property type="term" value="F:RNA polymerase II cis-regulatory region sequence-specific DNA binding"/>
    <property type="evidence" value="ECO:0007669"/>
    <property type="project" value="TreeGrafter"/>
</dbReference>
<evidence type="ECO:0000256" key="7">
    <source>
        <dbReference type="ARBA" id="ARBA00023163"/>
    </source>
</evidence>
<dbReference type="CDD" id="cd00086">
    <property type="entry name" value="homeodomain"/>
    <property type="match status" value="1"/>
</dbReference>
<keyword evidence="4 9" id="KW-0238">DNA-binding</keyword>
<dbReference type="OrthoDB" id="6358449at2759"/>
<feature type="DNA-binding region" description="Homeobox" evidence="9">
    <location>
        <begin position="378"/>
        <end position="438"/>
    </location>
</feature>
<organism evidence="15 16">
    <name type="scientific">Anabarilius grahami</name>
    <name type="common">Kanglang fish</name>
    <name type="synonym">Barilius grahami</name>
    <dbReference type="NCBI Taxonomy" id="495550"/>
    <lineage>
        <taxon>Eukaryota</taxon>
        <taxon>Metazoa</taxon>
        <taxon>Chordata</taxon>
        <taxon>Craniata</taxon>
        <taxon>Vertebrata</taxon>
        <taxon>Euteleostomi</taxon>
        <taxon>Actinopterygii</taxon>
        <taxon>Neopterygii</taxon>
        <taxon>Teleostei</taxon>
        <taxon>Ostariophysi</taxon>
        <taxon>Cypriniformes</taxon>
        <taxon>Xenocyprididae</taxon>
        <taxon>Xenocypridinae</taxon>
        <taxon>Xenocypridinae incertae sedis</taxon>
        <taxon>Anabarilius</taxon>
    </lineage>
</organism>
<dbReference type="Pfam" id="PF00046">
    <property type="entry name" value="Homeodomain"/>
    <property type="match status" value="1"/>
</dbReference>
<keyword evidence="5 9" id="KW-0371">Homeobox</keyword>
<evidence type="ECO:0000256" key="10">
    <source>
        <dbReference type="RuleBase" id="RU000682"/>
    </source>
</evidence>
<dbReference type="InterPro" id="IPR017970">
    <property type="entry name" value="Homeobox_CS"/>
</dbReference>
<dbReference type="PROSITE" id="PS50071">
    <property type="entry name" value="HOMEOBOX_2"/>
    <property type="match status" value="1"/>
</dbReference>
<dbReference type="AlphaFoldDB" id="A0A3N0YXC9"/>
<dbReference type="InterPro" id="IPR010982">
    <property type="entry name" value="Lambda_DNA-bd_dom_sf"/>
</dbReference>
<dbReference type="Gene3D" id="1.10.10.60">
    <property type="entry name" value="Homeodomain-like"/>
    <property type="match status" value="1"/>
</dbReference>
<keyword evidence="8 9" id="KW-0539">Nucleus</keyword>